<name>A0A367KIF7_RHIST</name>
<feature type="compositionally biased region" description="Polar residues" evidence="6">
    <location>
        <begin position="443"/>
        <end position="452"/>
    </location>
</feature>
<dbReference type="PANTHER" id="PTHR23065">
    <property type="entry name" value="PROLINE-SERINE-THREONINE PHOSPHATASE INTERACTING PROTEIN 1"/>
    <property type="match status" value="1"/>
</dbReference>
<evidence type="ECO:0000313" key="9">
    <source>
        <dbReference type="Proteomes" id="UP000253551"/>
    </source>
</evidence>
<sequence>AKDYYLSESEKLMTLETSVTTEMKKEIEEQRQMVIVAEQMYKRSIDNLNTVNEKWINDWKRSAEIYQEMEIKRVTYLRSTLWSIRTALEITDVEKDIIDFVRSHGTGTKIPSPASYEKFHTKLKKNLESHQASEESLPHSITVLTNPDEELKSVEQQLQQLEQSQSPRAEMSPDLLFNTKTTTHPEPVLPAIKIENNQSPYRSEEDLKRHSKQSLRNSMTSNELLKLNHELPFDQPSAKLGDTTLVDKVYEKSTTSPKDEKWVYSSARRQDQHTTPNTANKTSHNTPVHQHKPRKPVVPLKIDIPNSVNQHSQPAVPLTIDIPNSVNQHPQLAAHQAIEYARRHSQMSPISQKKMEEHGGIRLAPWQENGIEKKHMYPQPDTSANLQEDIKNKKSKNRPESAVKSAKETKGIRFSHFFNGGNKKEKKKNQKQSIPEHHPIVQPTRSNPIINQHPVQPDKRFVCYAKAQWPFEATIESEMSVNQNETLGIIHKQMDGWWQAERLTSIAAGKKGLVPGNYMVDASPI</sequence>
<keyword evidence="9" id="KW-1185">Reference proteome</keyword>
<evidence type="ECO:0000259" key="7">
    <source>
        <dbReference type="PROSITE" id="PS50002"/>
    </source>
</evidence>
<feature type="compositionally biased region" description="Basic and acidic residues" evidence="6">
    <location>
        <begin position="257"/>
        <end position="272"/>
    </location>
</feature>
<dbReference type="SUPFAM" id="SSF50044">
    <property type="entry name" value="SH3-domain"/>
    <property type="match status" value="1"/>
</dbReference>
<gene>
    <name evidence="8" type="ORF">CU098_002954</name>
</gene>
<feature type="domain" description="SH3" evidence="7">
    <location>
        <begin position="460"/>
        <end position="524"/>
    </location>
</feature>
<dbReference type="GO" id="GO:0005737">
    <property type="term" value="C:cytoplasm"/>
    <property type="evidence" value="ECO:0007669"/>
    <property type="project" value="TreeGrafter"/>
</dbReference>
<feature type="region of interest" description="Disordered" evidence="6">
    <location>
        <begin position="178"/>
        <end position="215"/>
    </location>
</feature>
<keyword evidence="2 5" id="KW-0728">SH3 domain</keyword>
<dbReference type="GO" id="GO:0005886">
    <property type="term" value="C:plasma membrane"/>
    <property type="evidence" value="ECO:0007669"/>
    <property type="project" value="TreeGrafter"/>
</dbReference>
<dbReference type="AlphaFoldDB" id="A0A367KIF7"/>
<dbReference type="CDD" id="cd00174">
    <property type="entry name" value="SH3"/>
    <property type="match status" value="1"/>
</dbReference>
<evidence type="ECO:0000256" key="3">
    <source>
        <dbReference type="ARBA" id="ARBA00022490"/>
    </source>
</evidence>
<reference evidence="8 9" key="1">
    <citation type="journal article" date="2018" name="G3 (Bethesda)">
        <title>Phylogenetic and Phylogenomic Definition of Rhizopus Species.</title>
        <authorList>
            <person name="Gryganskyi A.P."/>
            <person name="Golan J."/>
            <person name="Dolatabadi S."/>
            <person name="Mondo S."/>
            <person name="Robb S."/>
            <person name="Idnurm A."/>
            <person name="Muszewska A."/>
            <person name="Steczkiewicz K."/>
            <person name="Masonjones S."/>
            <person name="Liao H.L."/>
            <person name="Gajdeczka M.T."/>
            <person name="Anike F."/>
            <person name="Vuek A."/>
            <person name="Anishchenko I.M."/>
            <person name="Voigt K."/>
            <person name="de Hoog G.S."/>
            <person name="Smith M.E."/>
            <person name="Heitman J."/>
            <person name="Vilgalys R."/>
            <person name="Stajich J.E."/>
        </authorList>
    </citation>
    <scope>NUCLEOTIDE SEQUENCE [LARGE SCALE GENOMIC DNA]</scope>
    <source>
        <strain evidence="8 9">LSU 92-RS-03</strain>
    </source>
</reference>
<evidence type="ECO:0000256" key="5">
    <source>
        <dbReference type="PROSITE-ProRule" id="PRU00192"/>
    </source>
</evidence>
<evidence type="ECO:0000256" key="1">
    <source>
        <dbReference type="ARBA" id="ARBA00004496"/>
    </source>
</evidence>
<dbReference type="SUPFAM" id="SSF103657">
    <property type="entry name" value="BAR/IMD domain-like"/>
    <property type="match status" value="1"/>
</dbReference>
<proteinExistence type="predicted"/>
<dbReference type="Pfam" id="PF00018">
    <property type="entry name" value="SH3_1"/>
    <property type="match status" value="1"/>
</dbReference>
<feature type="compositionally biased region" description="Polar residues" evidence="6">
    <location>
        <begin position="273"/>
        <end position="288"/>
    </location>
</feature>
<dbReference type="SMART" id="SM00326">
    <property type="entry name" value="SH3"/>
    <property type="match status" value="1"/>
</dbReference>
<comment type="caution">
    <text evidence="8">The sequence shown here is derived from an EMBL/GenBank/DDBJ whole genome shotgun (WGS) entry which is preliminary data.</text>
</comment>
<feature type="non-terminal residue" evidence="8">
    <location>
        <position position="1"/>
    </location>
</feature>
<dbReference type="GO" id="GO:0043226">
    <property type="term" value="C:organelle"/>
    <property type="evidence" value="ECO:0007669"/>
    <property type="project" value="UniProtKB-ARBA"/>
</dbReference>
<dbReference type="PANTHER" id="PTHR23065:SF7">
    <property type="entry name" value="NOSTRIN, ISOFORM H"/>
    <property type="match status" value="1"/>
</dbReference>
<dbReference type="PROSITE" id="PS50002">
    <property type="entry name" value="SH3"/>
    <property type="match status" value="1"/>
</dbReference>
<protein>
    <recommendedName>
        <fullName evidence="7">SH3 domain-containing protein</fullName>
    </recommendedName>
</protein>
<keyword evidence="3" id="KW-0963">Cytoplasm</keyword>
<feature type="region of interest" description="Disordered" evidence="6">
    <location>
        <begin position="374"/>
        <end position="452"/>
    </location>
</feature>
<feature type="compositionally biased region" description="Basic and acidic residues" evidence="6">
    <location>
        <begin position="388"/>
        <end position="411"/>
    </location>
</feature>
<dbReference type="InterPro" id="IPR001452">
    <property type="entry name" value="SH3_domain"/>
</dbReference>
<dbReference type="EMBL" id="PJQM01001570">
    <property type="protein sequence ID" value="RCI02013.1"/>
    <property type="molecule type" value="Genomic_DNA"/>
</dbReference>
<evidence type="ECO:0000256" key="6">
    <source>
        <dbReference type="SAM" id="MobiDB-lite"/>
    </source>
</evidence>
<dbReference type="Gene3D" id="2.30.30.40">
    <property type="entry name" value="SH3 Domains"/>
    <property type="match status" value="1"/>
</dbReference>
<organism evidence="8 9">
    <name type="scientific">Rhizopus stolonifer</name>
    <name type="common">Rhizopus nigricans</name>
    <dbReference type="NCBI Taxonomy" id="4846"/>
    <lineage>
        <taxon>Eukaryota</taxon>
        <taxon>Fungi</taxon>
        <taxon>Fungi incertae sedis</taxon>
        <taxon>Mucoromycota</taxon>
        <taxon>Mucoromycotina</taxon>
        <taxon>Mucoromycetes</taxon>
        <taxon>Mucorales</taxon>
        <taxon>Mucorineae</taxon>
        <taxon>Rhizopodaceae</taxon>
        <taxon>Rhizopus</taxon>
    </lineage>
</organism>
<dbReference type="Gene3D" id="1.20.1270.60">
    <property type="entry name" value="Arfaptin homology (AH) domain/BAR domain"/>
    <property type="match status" value="1"/>
</dbReference>
<evidence type="ECO:0000256" key="4">
    <source>
        <dbReference type="ARBA" id="ARBA00022553"/>
    </source>
</evidence>
<keyword evidence="4" id="KW-0597">Phosphoprotein</keyword>
<comment type="subcellular location">
    <subcellularLocation>
        <location evidence="1">Cytoplasm</location>
    </subcellularLocation>
</comment>
<evidence type="ECO:0000256" key="2">
    <source>
        <dbReference type="ARBA" id="ARBA00022443"/>
    </source>
</evidence>
<dbReference type="STRING" id="4846.A0A367KIF7"/>
<feature type="region of interest" description="Disordered" evidence="6">
    <location>
        <begin position="251"/>
        <end position="294"/>
    </location>
</feature>
<dbReference type="OrthoDB" id="27823at2759"/>
<accession>A0A367KIF7</accession>
<evidence type="ECO:0000313" key="8">
    <source>
        <dbReference type="EMBL" id="RCI02013.1"/>
    </source>
</evidence>
<dbReference type="InterPro" id="IPR027267">
    <property type="entry name" value="AH/BAR_dom_sf"/>
</dbReference>
<dbReference type="Proteomes" id="UP000253551">
    <property type="component" value="Unassembled WGS sequence"/>
</dbReference>
<dbReference type="InterPro" id="IPR036028">
    <property type="entry name" value="SH3-like_dom_sf"/>
</dbReference>